<reference evidence="2" key="2">
    <citation type="journal article" date="2023" name="Science">
        <title>Genomic signatures of disease resistance in endangered staghorn corals.</title>
        <authorList>
            <person name="Vollmer S.V."/>
            <person name="Selwyn J.D."/>
            <person name="Despard B.A."/>
            <person name="Roesel C.L."/>
        </authorList>
    </citation>
    <scope>NUCLEOTIDE SEQUENCE</scope>
    <source>
        <strain evidence="2">K2</strain>
    </source>
</reference>
<dbReference type="Proteomes" id="UP001249851">
    <property type="component" value="Unassembled WGS sequence"/>
</dbReference>
<dbReference type="GO" id="GO:0022857">
    <property type="term" value="F:transmembrane transporter activity"/>
    <property type="evidence" value="ECO:0007669"/>
    <property type="project" value="InterPro"/>
</dbReference>
<reference evidence="2" key="1">
    <citation type="journal article" date="2023" name="G3 (Bethesda)">
        <title>Whole genome assembly and annotation of the endangered Caribbean coral Acropora cervicornis.</title>
        <authorList>
            <person name="Selwyn J.D."/>
            <person name="Vollmer S.V."/>
        </authorList>
    </citation>
    <scope>NUCLEOTIDE SEQUENCE</scope>
    <source>
        <strain evidence="2">K2</strain>
    </source>
</reference>
<name>A0AAD9QWQ6_ACRCE</name>
<dbReference type="SUPFAM" id="SSF103473">
    <property type="entry name" value="MFS general substrate transporter"/>
    <property type="match status" value="1"/>
</dbReference>
<dbReference type="InterPro" id="IPR036259">
    <property type="entry name" value="MFS_trans_sf"/>
</dbReference>
<feature type="transmembrane region" description="Helical" evidence="1">
    <location>
        <begin position="20"/>
        <end position="49"/>
    </location>
</feature>
<feature type="transmembrane region" description="Helical" evidence="1">
    <location>
        <begin position="181"/>
        <end position="200"/>
    </location>
</feature>
<dbReference type="PANTHER" id="PTHR11360">
    <property type="entry name" value="MONOCARBOXYLATE TRANSPORTER"/>
    <property type="match status" value="1"/>
</dbReference>
<gene>
    <name evidence="2" type="ORF">P5673_007008</name>
</gene>
<organism evidence="2 3">
    <name type="scientific">Acropora cervicornis</name>
    <name type="common">Staghorn coral</name>
    <dbReference type="NCBI Taxonomy" id="6130"/>
    <lineage>
        <taxon>Eukaryota</taxon>
        <taxon>Metazoa</taxon>
        <taxon>Cnidaria</taxon>
        <taxon>Anthozoa</taxon>
        <taxon>Hexacorallia</taxon>
        <taxon>Scleractinia</taxon>
        <taxon>Astrocoeniina</taxon>
        <taxon>Acroporidae</taxon>
        <taxon>Acropora</taxon>
    </lineage>
</organism>
<feature type="transmembrane region" description="Helical" evidence="1">
    <location>
        <begin position="263"/>
        <end position="286"/>
    </location>
</feature>
<dbReference type="Gene3D" id="1.20.1250.20">
    <property type="entry name" value="MFS general substrate transporter like domains"/>
    <property type="match status" value="1"/>
</dbReference>
<feature type="transmembrane region" description="Helical" evidence="1">
    <location>
        <begin position="114"/>
        <end position="142"/>
    </location>
</feature>
<dbReference type="InterPro" id="IPR011701">
    <property type="entry name" value="MFS"/>
</dbReference>
<keyword evidence="1" id="KW-0472">Membrane</keyword>
<dbReference type="PANTHER" id="PTHR11360:SF251">
    <property type="entry name" value="MAJOR FACILITATOR SUPERFAMILY (MFS) PROFILE DOMAIN-CONTAINING PROTEIN"/>
    <property type="match status" value="1"/>
</dbReference>
<feature type="transmembrane region" description="Helical" evidence="1">
    <location>
        <begin position="221"/>
        <end position="243"/>
    </location>
</feature>
<proteinExistence type="predicted"/>
<protein>
    <submittedName>
        <fullName evidence="2">Monocarboxylate transporter 12</fullName>
    </submittedName>
</protein>
<sequence>MGFVGFVSRSVSAYKLDSPWSWFICFCSTLCMILTIGFSFSLGVLFPVLMEAFHESRERTACVASIVIGVCYASGPFTGAFLNKYGIRISTIIGCLLSSSALAMGSFVDYKNIFLLYVTFSLPFAVGASFIYVSSTVIASLYFEKRRSVALGLITGGQGLGTMILGPALQALQVSVDWRNTFRLFAIALFVLSFTGLLLRQGSTPTCENKDSRKLRFNFKLLKKPSVLIRIILPLFFSFSRMVPYVHLVEHCHDLGIPAEKSSILYLFLGVFASVGRLGGGFLCNLKFMNAGLLFQVATFVMGASTMIMPIANSYGPLVVYAIVFSLSDGAMVTTFIIDLLNSVQESKRASVFGFAMLGLMADQSGNYTGAFLVAGGVGIISCVVPSFLLCLEKDSTVECKIESIEEAKEANEDFSKGCEDKLKISNARRTKYHERELIVLLTARESDV</sequence>
<dbReference type="Pfam" id="PF07690">
    <property type="entry name" value="MFS_1"/>
    <property type="match status" value="1"/>
</dbReference>
<feature type="transmembrane region" description="Helical" evidence="1">
    <location>
        <begin position="293"/>
        <end position="312"/>
    </location>
</feature>
<feature type="transmembrane region" description="Helical" evidence="1">
    <location>
        <begin position="149"/>
        <end position="169"/>
    </location>
</feature>
<dbReference type="AlphaFoldDB" id="A0AAD9QWQ6"/>
<keyword evidence="1" id="KW-1133">Transmembrane helix</keyword>
<evidence type="ECO:0000313" key="2">
    <source>
        <dbReference type="EMBL" id="KAK2568933.1"/>
    </source>
</evidence>
<dbReference type="EMBL" id="JARQWQ010000011">
    <property type="protein sequence ID" value="KAK2568933.1"/>
    <property type="molecule type" value="Genomic_DNA"/>
</dbReference>
<feature type="transmembrane region" description="Helical" evidence="1">
    <location>
        <begin position="89"/>
        <end position="108"/>
    </location>
</feature>
<comment type="caution">
    <text evidence="2">The sequence shown here is derived from an EMBL/GenBank/DDBJ whole genome shotgun (WGS) entry which is preliminary data.</text>
</comment>
<accession>A0AAD9QWQ6</accession>
<evidence type="ECO:0000313" key="3">
    <source>
        <dbReference type="Proteomes" id="UP001249851"/>
    </source>
</evidence>
<keyword evidence="1" id="KW-0812">Transmembrane</keyword>
<evidence type="ECO:0000256" key="1">
    <source>
        <dbReference type="SAM" id="Phobius"/>
    </source>
</evidence>
<keyword evidence="3" id="KW-1185">Reference proteome</keyword>
<feature type="transmembrane region" description="Helical" evidence="1">
    <location>
        <begin position="372"/>
        <end position="392"/>
    </location>
</feature>
<dbReference type="InterPro" id="IPR050327">
    <property type="entry name" value="Proton-linked_MCT"/>
</dbReference>